<dbReference type="GO" id="GO:0004089">
    <property type="term" value="F:carbonate dehydratase activity"/>
    <property type="evidence" value="ECO:0007669"/>
    <property type="project" value="InterPro"/>
</dbReference>
<organism evidence="2 3">
    <name type="scientific">Haliscomenobacter hydrossis (strain ATCC 27775 / DSM 1100 / LMG 10767 / O)</name>
    <dbReference type="NCBI Taxonomy" id="760192"/>
    <lineage>
        <taxon>Bacteria</taxon>
        <taxon>Pseudomonadati</taxon>
        <taxon>Bacteroidota</taxon>
        <taxon>Saprospiria</taxon>
        <taxon>Saprospirales</taxon>
        <taxon>Haliscomenobacteraceae</taxon>
        <taxon>Haliscomenobacter</taxon>
    </lineage>
</organism>
<evidence type="ECO:0000313" key="2">
    <source>
        <dbReference type="EMBL" id="AEE54331.1"/>
    </source>
</evidence>
<dbReference type="SUPFAM" id="SSF53056">
    <property type="entry name" value="beta-carbonic anhydrase, cab"/>
    <property type="match status" value="1"/>
</dbReference>
<dbReference type="GO" id="GO:0008270">
    <property type="term" value="F:zinc ion binding"/>
    <property type="evidence" value="ECO:0007669"/>
    <property type="project" value="InterPro"/>
</dbReference>
<reference key="2">
    <citation type="submission" date="2011-04" db="EMBL/GenBank/DDBJ databases">
        <title>Complete sequence of chromosome of Haliscomenobacter hydrossis DSM 1100.</title>
        <authorList>
            <consortium name="US DOE Joint Genome Institute (JGI-PGF)"/>
            <person name="Lucas S."/>
            <person name="Han J."/>
            <person name="Lapidus A."/>
            <person name="Bruce D."/>
            <person name="Goodwin L."/>
            <person name="Pitluck S."/>
            <person name="Peters L."/>
            <person name="Kyrpides N."/>
            <person name="Mavromatis K."/>
            <person name="Ivanova N."/>
            <person name="Ovchinnikova G."/>
            <person name="Pagani I."/>
            <person name="Daligault H."/>
            <person name="Detter J.C."/>
            <person name="Han C."/>
            <person name="Land M."/>
            <person name="Hauser L."/>
            <person name="Markowitz V."/>
            <person name="Cheng J.-F."/>
            <person name="Hugenholtz P."/>
            <person name="Woyke T."/>
            <person name="Wu D."/>
            <person name="Verbarg S."/>
            <person name="Frueling A."/>
            <person name="Brambilla E."/>
            <person name="Klenk H.-P."/>
            <person name="Eisen J.A."/>
        </authorList>
    </citation>
    <scope>NUCLEOTIDE SEQUENCE</scope>
    <source>
        <strain>DSM 1100</strain>
    </source>
</reference>
<keyword evidence="3" id="KW-1185">Reference proteome</keyword>
<name>F4KSI0_HALH1</name>
<dbReference type="EMBL" id="CP002691">
    <property type="protein sequence ID" value="AEE54331.1"/>
    <property type="molecule type" value="Genomic_DNA"/>
</dbReference>
<feature type="region of interest" description="Disordered" evidence="1">
    <location>
        <begin position="1"/>
        <end position="28"/>
    </location>
</feature>
<dbReference type="AlphaFoldDB" id="F4KSI0"/>
<reference evidence="2 3" key="1">
    <citation type="journal article" date="2011" name="Stand. Genomic Sci.">
        <title>Complete genome sequence of Haliscomenobacter hydrossis type strain (O).</title>
        <authorList>
            <consortium name="US DOE Joint Genome Institute (JGI-PGF)"/>
            <person name="Daligault H."/>
            <person name="Lapidus A."/>
            <person name="Zeytun A."/>
            <person name="Nolan M."/>
            <person name="Lucas S."/>
            <person name="Del Rio T.G."/>
            <person name="Tice H."/>
            <person name="Cheng J.F."/>
            <person name="Tapia R."/>
            <person name="Han C."/>
            <person name="Goodwin L."/>
            <person name="Pitluck S."/>
            <person name="Liolios K."/>
            <person name="Pagani I."/>
            <person name="Ivanova N."/>
            <person name="Huntemann M."/>
            <person name="Mavromatis K."/>
            <person name="Mikhailova N."/>
            <person name="Pati A."/>
            <person name="Chen A."/>
            <person name="Palaniappan K."/>
            <person name="Land M."/>
            <person name="Hauser L."/>
            <person name="Brambilla E.M."/>
            <person name="Rohde M."/>
            <person name="Verbarg S."/>
            <person name="Goker M."/>
            <person name="Bristow J."/>
            <person name="Eisen J.A."/>
            <person name="Markowitz V."/>
            <person name="Hugenholtz P."/>
            <person name="Kyrpides N.C."/>
            <person name="Klenk H.P."/>
            <person name="Woyke T."/>
        </authorList>
    </citation>
    <scope>NUCLEOTIDE SEQUENCE [LARGE SCALE GENOMIC DNA]</scope>
    <source>
        <strain evidence="3">ATCC 27775 / DSM 1100 / LMG 10767 / O</strain>
    </source>
</reference>
<gene>
    <name evidence="2" type="ordered locus">Halhy_6515</name>
</gene>
<proteinExistence type="predicted"/>
<dbReference type="KEGG" id="hhy:Halhy_6515"/>
<evidence type="ECO:0008006" key="4">
    <source>
        <dbReference type="Google" id="ProtNLM"/>
    </source>
</evidence>
<protein>
    <recommendedName>
        <fullName evidence="4">Carbonic anhydrase</fullName>
    </recommendedName>
</protein>
<dbReference type="Proteomes" id="UP000008461">
    <property type="component" value="Chromosome"/>
</dbReference>
<dbReference type="Gene3D" id="3.40.1050.10">
    <property type="entry name" value="Carbonic anhydrase"/>
    <property type="match status" value="1"/>
</dbReference>
<accession>F4KSI0</accession>
<dbReference type="STRING" id="760192.Halhy_6515"/>
<sequence>MSTLEAFNAEMPPHEKHPETSELASRNRSQTTSNKLFLVCPFSRLEPFIRENYGDNVYFLTALGTHFQADDAGYVKKVVDFILREGIRELYVVNDTSCRFINKTLKREPGFGTKAEYLLKQIYLENYLKVRQNNDLREQQVKLAALNVYRQMHVLLHHKVLSRLCLKHNITIHGVVTSKETKQIVII</sequence>
<dbReference type="RefSeq" id="WP_013768848.1">
    <property type="nucleotide sequence ID" value="NC_015510.1"/>
</dbReference>
<dbReference type="HOGENOM" id="CLU_1445796_0_0_10"/>
<dbReference type="InterPro" id="IPR036874">
    <property type="entry name" value="Carbonic_anhydrase_sf"/>
</dbReference>
<dbReference type="eggNOG" id="ENOG50338FD">
    <property type="taxonomic scope" value="Bacteria"/>
</dbReference>
<dbReference type="OrthoDB" id="1161221at2"/>
<evidence type="ECO:0000313" key="3">
    <source>
        <dbReference type="Proteomes" id="UP000008461"/>
    </source>
</evidence>
<evidence type="ECO:0000256" key="1">
    <source>
        <dbReference type="SAM" id="MobiDB-lite"/>
    </source>
</evidence>